<sequence length="42" mass="5162">MDNFVVFMLTLSNFDWALRETLKKRKKIMRDNFKNFMINGFT</sequence>
<reference evidence="1 2" key="1">
    <citation type="journal article" date="2014" name="Genome Announc.">
        <title>Draft Genome Sequences of Marine Flavobacterium Algibacter lectus Strains SS8 and NR4.</title>
        <authorList>
            <person name="Takatani N."/>
            <person name="Nakanishi M."/>
            <person name="Meirelles P."/>
            <person name="Mino S."/>
            <person name="Suda W."/>
            <person name="Oshima K."/>
            <person name="Hattori M."/>
            <person name="Ohkuma M."/>
            <person name="Hosokawa M."/>
            <person name="Miyashita K."/>
            <person name="Thompson F.L."/>
            <person name="Niwa A."/>
            <person name="Sawabe T."/>
            <person name="Sawabe T."/>
        </authorList>
    </citation>
    <scope>NUCLEOTIDE SEQUENCE [LARGE SCALE GENOMIC DNA]</scope>
    <source>
        <strain evidence="2">JCM19274</strain>
    </source>
</reference>
<dbReference type="AlphaFoldDB" id="A0A090X589"/>
<dbReference type="EMBL" id="BBNU01000005">
    <property type="protein sequence ID" value="GAL79112.1"/>
    <property type="molecule type" value="Genomic_DNA"/>
</dbReference>
<dbReference type="Proteomes" id="UP000029643">
    <property type="component" value="Unassembled WGS sequence"/>
</dbReference>
<evidence type="ECO:0000313" key="1">
    <source>
        <dbReference type="EMBL" id="GAL79112.1"/>
    </source>
</evidence>
<comment type="caution">
    <text evidence="1">The sequence shown here is derived from an EMBL/GenBank/DDBJ whole genome shotgun (WGS) entry which is preliminary data.</text>
</comment>
<name>A0A090X589_9FLAO</name>
<organism evidence="1 2">
    <name type="scientific">Algibacter lectus</name>
    <dbReference type="NCBI Taxonomy" id="221126"/>
    <lineage>
        <taxon>Bacteria</taxon>
        <taxon>Pseudomonadati</taxon>
        <taxon>Bacteroidota</taxon>
        <taxon>Flavobacteriia</taxon>
        <taxon>Flavobacteriales</taxon>
        <taxon>Flavobacteriaceae</taxon>
        <taxon>Algibacter</taxon>
    </lineage>
</organism>
<accession>A0A090X589</accession>
<evidence type="ECO:0000313" key="2">
    <source>
        <dbReference type="Proteomes" id="UP000029643"/>
    </source>
</evidence>
<proteinExistence type="predicted"/>
<gene>
    <name evidence="1" type="ORF">JCM19274_4197</name>
</gene>
<protein>
    <submittedName>
        <fullName evidence="1">Uncharacterized protein</fullName>
    </submittedName>
</protein>